<dbReference type="Gene3D" id="3.60.20.10">
    <property type="entry name" value="Glutamine Phosphoribosylpyrophosphate, subunit 1, domain 1"/>
    <property type="match status" value="1"/>
</dbReference>
<dbReference type="InterPro" id="IPR026869">
    <property type="entry name" value="EgtC-like"/>
</dbReference>
<dbReference type="AlphaFoldDB" id="L0E3I0"/>
<sequence length="287" mass="31123">MCELLAMSSLEPATLSISLEAFSERGGLRAPHKDGWGAAFYAGRDVRRLRETGAASQSSGIRFLSEQQYRSRLVLAHVRQATKGAVSLENTQPFARELGGRMHVFAHNGDLIGIEEATAPDLGRFRPIGDTDSEHAFCLLLARLAPLWEAPEPPPLDLRLEVVRRFAALLRPFGPANFLYSDSEYLFAHGHERTQESCGRIEPPGLFTLCRTCPAKIEGRAPKPIEGLTLGLTEAHQRVTLIASVPLTAERWEPVGAGEVLAIAGGRILSRTGAALPESSGPQLAES</sequence>
<protein>
    <submittedName>
        <fullName evidence="3">Glutamine amidotransferase, class-II</fullName>
    </submittedName>
</protein>
<dbReference type="PANTHER" id="PTHR42824:SF1">
    <property type="entry name" value="GLUTAMINE AMIDOTRANSFERASE YAFJ-RELATED"/>
    <property type="match status" value="1"/>
</dbReference>
<dbReference type="PANTHER" id="PTHR42824">
    <property type="entry name" value="GLUTAMINE AMIDOTRANSFERASE"/>
    <property type="match status" value="1"/>
</dbReference>
<proteinExistence type="predicted"/>
<dbReference type="STRING" id="1255043.TVNIR_3576"/>
<dbReference type="Proteomes" id="UP000010809">
    <property type="component" value="Chromosome"/>
</dbReference>
<dbReference type="PROSITE" id="PS51278">
    <property type="entry name" value="GATASE_TYPE_2"/>
    <property type="match status" value="1"/>
</dbReference>
<dbReference type="Pfam" id="PF13230">
    <property type="entry name" value="GATase_4"/>
    <property type="match status" value="1"/>
</dbReference>
<dbReference type="InterPro" id="IPR017932">
    <property type="entry name" value="GATase_2_dom"/>
</dbReference>
<dbReference type="SUPFAM" id="SSF56235">
    <property type="entry name" value="N-terminal nucleophile aminohydrolases (Ntn hydrolases)"/>
    <property type="match status" value="1"/>
</dbReference>
<dbReference type="HOGENOM" id="CLU_059273_0_1_6"/>
<dbReference type="GO" id="GO:0016740">
    <property type="term" value="F:transferase activity"/>
    <property type="evidence" value="ECO:0007669"/>
    <property type="project" value="UniProtKB-KW"/>
</dbReference>
<evidence type="ECO:0000259" key="2">
    <source>
        <dbReference type="PROSITE" id="PS51278"/>
    </source>
</evidence>
<keyword evidence="4" id="KW-1185">Reference proteome</keyword>
<gene>
    <name evidence="3" type="primary">yafJ [H]</name>
    <name evidence="3" type="ordered locus">TVNIR_3576</name>
</gene>
<dbReference type="OrthoDB" id="321954at2"/>
<dbReference type="RefSeq" id="WP_015260301.1">
    <property type="nucleotide sequence ID" value="NC_019902.2"/>
</dbReference>
<dbReference type="CDD" id="cd01908">
    <property type="entry name" value="YafJ"/>
    <property type="match status" value="1"/>
</dbReference>
<keyword evidence="1 3" id="KW-0315">Glutamine amidotransferase</keyword>
<evidence type="ECO:0000313" key="4">
    <source>
        <dbReference type="Proteomes" id="UP000010809"/>
    </source>
</evidence>
<dbReference type="EMBL" id="CP003989">
    <property type="protein sequence ID" value="AGA35206.1"/>
    <property type="molecule type" value="Genomic_DNA"/>
</dbReference>
<name>L0E3I0_THIND</name>
<dbReference type="eggNOG" id="COG0121">
    <property type="taxonomic scope" value="Bacteria"/>
</dbReference>
<evidence type="ECO:0000256" key="1">
    <source>
        <dbReference type="ARBA" id="ARBA00022962"/>
    </source>
</evidence>
<dbReference type="InterPro" id="IPR029055">
    <property type="entry name" value="Ntn_hydrolases_N"/>
</dbReference>
<organism evidence="3 4">
    <name type="scientific">Thioalkalivibrio nitratireducens (strain DSM 14787 / UNIQEM 213 / ALEN2)</name>
    <dbReference type="NCBI Taxonomy" id="1255043"/>
    <lineage>
        <taxon>Bacteria</taxon>
        <taxon>Pseudomonadati</taxon>
        <taxon>Pseudomonadota</taxon>
        <taxon>Gammaproteobacteria</taxon>
        <taxon>Chromatiales</taxon>
        <taxon>Ectothiorhodospiraceae</taxon>
        <taxon>Thioalkalivibrio</taxon>
    </lineage>
</organism>
<evidence type="ECO:0000313" key="3">
    <source>
        <dbReference type="EMBL" id="AGA35206.1"/>
    </source>
</evidence>
<accession>L0E3I0</accession>
<dbReference type="PATRIC" id="fig|1255043.3.peg.3608"/>
<reference evidence="3" key="1">
    <citation type="submission" date="2015-12" db="EMBL/GenBank/DDBJ databases">
        <authorList>
            <person name="Tikhonova T.V."/>
            <person name="Pavlov A.R."/>
            <person name="Beletsky A.V."/>
            <person name="Mardanov A.V."/>
            <person name="Sorokin D.Y."/>
            <person name="Ravin N.V."/>
            <person name="Popov V.O."/>
        </authorList>
    </citation>
    <scope>NUCLEOTIDE SEQUENCE</scope>
    <source>
        <strain evidence="3">DSM 14787</strain>
    </source>
</reference>
<feature type="domain" description="Glutamine amidotransferase type-2" evidence="2">
    <location>
        <begin position="2"/>
        <end position="287"/>
    </location>
</feature>
<dbReference type="KEGG" id="tni:TVNIR_3576"/>